<feature type="non-terminal residue" evidence="4">
    <location>
        <position position="1"/>
    </location>
</feature>
<dbReference type="Gene3D" id="3.30.70.270">
    <property type="match status" value="1"/>
</dbReference>
<evidence type="ECO:0000256" key="2">
    <source>
        <dbReference type="ARBA" id="ARBA00023128"/>
    </source>
</evidence>
<keyword evidence="3" id="KW-0472">Membrane</keyword>
<name>F8MV19_NEUT8</name>
<accession>F8MV19</accession>
<comment type="subcellular location">
    <subcellularLocation>
        <location evidence="1">Mitochondrion</location>
    </subcellularLocation>
</comment>
<gene>
    <name evidence="4" type="ORF">NEUTE1DRAFT_49053</name>
</gene>
<protein>
    <recommendedName>
        <fullName evidence="6">Reverse transcriptase domain-containing protein</fullName>
    </recommendedName>
</protein>
<organism evidence="4 5">
    <name type="scientific">Neurospora tetrasperma (strain FGSC 2508 / ATCC MYA-4615 / P0657)</name>
    <dbReference type="NCBI Taxonomy" id="510951"/>
    <lineage>
        <taxon>Eukaryota</taxon>
        <taxon>Fungi</taxon>
        <taxon>Dikarya</taxon>
        <taxon>Ascomycota</taxon>
        <taxon>Pezizomycotina</taxon>
        <taxon>Sordariomycetes</taxon>
        <taxon>Sordariomycetidae</taxon>
        <taxon>Sordariales</taxon>
        <taxon>Sordariaceae</taxon>
        <taxon>Neurospora</taxon>
    </lineage>
</organism>
<keyword evidence="2" id="KW-0496">Mitochondrion</keyword>
<feature type="transmembrane region" description="Helical" evidence="3">
    <location>
        <begin position="38"/>
        <end position="57"/>
    </location>
</feature>
<dbReference type="AlphaFoldDB" id="F8MV19"/>
<dbReference type="Gene3D" id="3.10.10.10">
    <property type="entry name" value="HIV Type 1 Reverse Transcriptase, subunit A, domain 1"/>
    <property type="match status" value="1"/>
</dbReference>
<keyword evidence="5" id="KW-1185">Reference proteome</keyword>
<dbReference type="GeneID" id="20828192"/>
<evidence type="ECO:0000256" key="1">
    <source>
        <dbReference type="ARBA" id="ARBA00004173"/>
    </source>
</evidence>
<evidence type="ECO:0000256" key="3">
    <source>
        <dbReference type="SAM" id="Phobius"/>
    </source>
</evidence>
<keyword evidence="3" id="KW-1133">Transmembrane helix</keyword>
<evidence type="ECO:0008006" key="6">
    <source>
        <dbReference type="Google" id="ProtNLM"/>
    </source>
</evidence>
<dbReference type="Proteomes" id="UP000008065">
    <property type="component" value="Unassembled WGS sequence"/>
</dbReference>
<dbReference type="KEGG" id="nte:NEUTE1DRAFT49053"/>
<reference evidence="5" key="1">
    <citation type="journal article" date="2011" name="Genetics">
        <title>Massive changes in genome architecture accompany the transition to self-fertility in the filamentous fungus Neurospora tetrasperma.</title>
        <authorList>
            <person name="Ellison C.E."/>
            <person name="Stajich J.E."/>
            <person name="Jacobson D.J."/>
            <person name="Natvig D.O."/>
            <person name="Lapidus A."/>
            <person name="Foster B."/>
            <person name="Aerts A."/>
            <person name="Riley R."/>
            <person name="Lindquist E.A."/>
            <person name="Grigoriev I.V."/>
            <person name="Taylor J.W."/>
        </authorList>
    </citation>
    <scope>NUCLEOTIDE SEQUENCE [LARGE SCALE GENOMIC DNA]</scope>
    <source>
        <strain evidence="5">FGSC 2508 / P0657</strain>
    </source>
</reference>
<dbReference type="EMBL" id="GL891307">
    <property type="protein sequence ID" value="EGO54644.1"/>
    <property type="molecule type" value="Genomic_DNA"/>
</dbReference>
<sequence length="60" mass="7199">FIKKLKGGVRICVNYRGINNITFKSRYLLLLIKKILNVIYYIKIFIKFDIIAAFNYIRIK</sequence>
<dbReference type="InterPro" id="IPR043502">
    <property type="entry name" value="DNA/RNA_pol_sf"/>
</dbReference>
<dbReference type="VEuPathDB" id="FungiDB:NEUTE1DRAFT_49053"/>
<dbReference type="SUPFAM" id="SSF56672">
    <property type="entry name" value="DNA/RNA polymerases"/>
    <property type="match status" value="1"/>
</dbReference>
<evidence type="ECO:0000313" key="5">
    <source>
        <dbReference type="Proteomes" id="UP000008065"/>
    </source>
</evidence>
<dbReference type="GO" id="GO:0005739">
    <property type="term" value="C:mitochondrion"/>
    <property type="evidence" value="ECO:0007669"/>
    <property type="project" value="UniProtKB-SubCell"/>
</dbReference>
<dbReference type="HOGENOM" id="CLU_000384_35_1_1"/>
<evidence type="ECO:0000313" key="4">
    <source>
        <dbReference type="EMBL" id="EGO54644.1"/>
    </source>
</evidence>
<keyword evidence="3" id="KW-0812">Transmembrane</keyword>
<dbReference type="RefSeq" id="XP_009853844.1">
    <property type="nucleotide sequence ID" value="XM_009855542.1"/>
</dbReference>
<dbReference type="InterPro" id="IPR043128">
    <property type="entry name" value="Rev_trsase/Diguanyl_cyclase"/>
</dbReference>
<proteinExistence type="predicted"/>